<comment type="caution">
    <text evidence="1">The sequence shown here is derived from an EMBL/GenBank/DDBJ whole genome shotgun (WGS) entry which is preliminary data.</text>
</comment>
<evidence type="ECO:0000313" key="2">
    <source>
        <dbReference type="Proteomes" id="UP001597192"/>
    </source>
</evidence>
<evidence type="ECO:0000313" key="1">
    <source>
        <dbReference type="EMBL" id="MFD1432605.1"/>
    </source>
</evidence>
<organism evidence="1 2">
    <name type="scientific">Lacticaseibacillus yichunensis</name>
    <dbReference type="NCBI Taxonomy" id="2486015"/>
    <lineage>
        <taxon>Bacteria</taxon>
        <taxon>Bacillati</taxon>
        <taxon>Bacillota</taxon>
        <taxon>Bacilli</taxon>
        <taxon>Lactobacillales</taxon>
        <taxon>Lactobacillaceae</taxon>
        <taxon>Lacticaseibacillus</taxon>
    </lineage>
</organism>
<dbReference type="RefSeq" id="WP_125696187.1">
    <property type="nucleotide sequence ID" value="NZ_JBHTOG010000039.1"/>
</dbReference>
<protein>
    <recommendedName>
        <fullName evidence="3">BRCT domain-containing protein</fullName>
    </recommendedName>
</protein>
<name>A0ABW4CSM2_9LACO</name>
<reference evidence="2" key="1">
    <citation type="journal article" date="2019" name="Int. J. Syst. Evol. Microbiol.">
        <title>The Global Catalogue of Microorganisms (GCM) 10K type strain sequencing project: providing services to taxonomists for standard genome sequencing and annotation.</title>
        <authorList>
            <consortium name="The Broad Institute Genomics Platform"/>
            <consortium name="The Broad Institute Genome Sequencing Center for Infectious Disease"/>
            <person name="Wu L."/>
            <person name="Ma J."/>
        </authorList>
    </citation>
    <scope>NUCLEOTIDE SEQUENCE [LARGE SCALE GENOMIC DNA]</scope>
    <source>
        <strain evidence="2">CCM 8947</strain>
    </source>
</reference>
<dbReference type="EMBL" id="JBHTOG010000039">
    <property type="protein sequence ID" value="MFD1432605.1"/>
    <property type="molecule type" value="Genomic_DNA"/>
</dbReference>
<proteinExistence type="predicted"/>
<evidence type="ECO:0008006" key="3">
    <source>
        <dbReference type="Google" id="ProtNLM"/>
    </source>
</evidence>
<sequence>MWKYSGKSIYFKKTQVDIDTTSRIQALGGTIVKLADRGAAIDIIVFATEEERALHNKTLDRVVTRQEAKGRVVRFLPLTELEESMGLDMTLPFALWSQLPNFDPWSGKEIHPTRYNDTKVEES</sequence>
<gene>
    <name evidence="1" type="ORF">ACFQ47_07910</name>
</gene>
<dbReference type="Proteomes" id="UP001597192">
    <property type="component" value="Unassembled WGS sequence"/>
</dbReference>
<keyword evidence="2" id="KW-1185">Reference proteome</keyword>
<accession>A0ABW4CSM2</accession>